<reference evidence="1 2" key="1">
    <citation type="journal article" date="2019" name="Sci. Rep.">
        <title>Orb-weaving spider Araneus ventricosus genome elucidates the spidroin gene catalogue.</title>
        <authorList>
            <person name="Kono N."/>
            <person name="Nakamura H."/>
            <person name="Ohtoshi R."/>
            <person name="Moran D.A.P."/>
            <person name="Shinohara A."/>
            <person name="Yoshida Y."/>
            <person name="Fujiwara M."/>
            <person name="Mori M."/>
            <person name="Tomita M."/>
            <person name="Arakawa K."/>
        </authorList>
    </citation>
    <scope>NUCLEOTIDE SEQUENCE [LARGE SCALE GENOMIC DNA]</scope>
</reference>
<evidence type="ECO:0000313" key="1">
    <source>
        <dbReference type="EMBL" id="GBM51704.1"/>
    </source>
</evidence>
<feature type="non-terminal residue" evidence="1">
    <location>
        <position position="37"/>
    </location>
</feature>
<sequence length="37" mass="4080">NSGKYFGWVHSGWSFVFSCSTPGICQSSISEQPQNLL</sequence>
<proteinExistence type="predicted"/>
<name>A0A4Y2GI39_ARAVE</name>
<dbReference type="AlphaFoldDB" id="A0A4Y2GI39"/>
<dbReference type="EMBL" id="BGPR01099148">
    <property type="protein sequence ID" value="GBM51704.1"/>
    <property type="molecule type" value="Genomic_DNA"/>
</dbReference>
<keyword evidence="2" id="KW-1185">Reference proteome</keyword>
<accession>A0A4Y2GI39</accession>
<organism evidence="1 2">
    <name type="scientific">Araneus ventricosus</name>
    <name type="common">Orbweaver spider</name>
    <name type="synonym">Epeira ventricosa</name>
    <dbReference type="NCBI Taxonomy" id="182803"/>
    <lineage>
        <taxon>Eukaryota</taxon>
        <taxon>Metazoa</taxon>
        <taxon>Ecdysozoa</taxon>
        <taxon>Arthropoda</taxon>
        <taxon>Chelicerata</taxon>
        <taxon>Arachnida</taxon>
        <taxon>Araneae</taxon>
        <taxon>Araneomorphae</taxon>
        <taxon>Entelegynae</taxon>
        <taxon>Araneoidea</taxon>
        <taxon>Araneidae</taxon>
        <taxon>Araneus</taxon>
    </lineage>
</organism>
<evidence type="ECO:0000313" key="2">
    <source>
        <dbReference type="Proteomes" id="UP000499080"/>
    </source>
</evidence>
<feature type="non-terminal residue" evidence="1">
    <location>
        <position position="1"/>
    </location>
</feature>
<dbReference type="Proteomes" id="UP000499080">
    <property type="component" value="Unassembled WGS sequence"/>
</dbReference>
<comment type="caution">
    <text evidence="1">The sequence shown here is derived from an EMBL/GenBank/DDBJ whole genome shotgun (WGS) entry which is preliminary data.</text>
</comment>
<gene>
    <name evidence="1" type="ORF">AVEN_170651_1</name>
</gene>
<protein>
    <submittedName>
        <fullName evidence="1">Uncharacterized protein</fullName>
    </submittedName>
</protein>